<organism evidence="7 8">
    <name type="scientific">Capsaspora owczarzaki (strain ATCC 30864)</name>
    <dbReference type="NCBI Taxonomy" id="595528"/>
    <lineage>
        <taxon>Eukaryota</taxon>
        <taxon>Filasterea</taxon>
        <taxon>Capsaspora</taxon>
    </lineage>
</organism>
<dbReference type="InterPro" id="IPR019159">
    <property type="entry name" value="CCDC93_CC"/>
</dbReference>
<evidence type="ECO:0000313" key="8">
    <source>
        <dbReference type="Proteomes" id="UP000008743"/>
    </source>
</evidence>
<feature type="region of interest" description="Disordered" evidence="4">
    <location>
        <begin position="231"/>
        <end position="267"/>
    </location>
</feature>
<dbReference type="PANTHER" id="PTHR16441:SF0">
    <property type="entry name" value="COILED-COIL DOMAIN-CONTAINING PROTEIN 93"/>
    <property type="match status" value="1"/>
</dbReference>
<dbReference type="Pfam" id="PF21673">
    <property type="entry name" value="CCDC93_N"/>
    <property type="match status" value="1"/>
</dbReference>
<evidence type="ECO:0000256" key="1">
    <source>
        <dbReference type="ARBA" id="ARBA00007219"/>
    </source>
</evidence>
<dbReference type="eggNOG" id="KOG2701">
    <property type="taxonomic scope" value="Eukaryota"/>
</dbReference>
<protein>
    <submittedName>
        <fullName evidence="7">Coiled-coil domain-containing protein 93</fullName>
    </submittedName>
</protein>
<dbReference type="Proteomes" id="UP000008743">
    <property type="component" value="Unassembled WGS sequence"/>
</dbReference>
<accession>A0A0D2VJJ9</accession>
<dbReference type="InterPro" id="IPR048747">
    <property type="entry name" value="CCDC93_N"/>
</dbReference>
<dbReference type="STRING" id="595528.A0A0D2VJJ9"/>
<dbReference type="InParanoid" id="A0A0D2VJJ9"/>
<dbReference type="InterPro" id="IPR039116">
    <property type="entry name" value="CCDC93"/>
</dbReference>
<evidence type="ECO:0000256" key="3">
    <source>
        <dbReference type="SAM" id="Coils"/>
    </source>
</evidence>
<dbReference type="AlphaFoldDB" id="A0A0D2VJJ9"/>
<feature type="coiled-coil region" evidence="3">
    <location>
        <begin position="576"/>
        <end position="631"/>
    </location>
</feature>
<name>A0A0D2VJJ9_CAPO3</name>
<feature type="coiled-coil region" evidence="3">
    <location>
        <begin position="328"/>
        <end position="355"/>
    </location>
</feature>
<dbReference type="OrthoDB" id="16092at2759"/>
<comment type="similarity">
    <text evidence="1">Belongs to the CCDC93 family.</text>
</comment>
<dbReference type="GO" id="GO:0006893">
    <property type="term" value="P:Golgi to plasma membrane transport"/>
    <property type="evidence" value="ECO:0007669"/>
    <property type="project" value="TreeGrafter"/>
</dbReference>
<feature type="compositionally biased region" description="Basic and acidic residues" evidence="4">
    <location>
        <begin position="232"/>
        <end position="245"/>
    </location>
</feature>
<evidence type="ECO:0000313" key="7">
    <source>
        <dbReference type="EMBL" id="KJE90137.1"/>
    </source>
</evidence>
<reference evidence="8" key="1">
    <citation type="submission" date="2011-02" db="EMBL/GenBank/DDBJ databases">
        <title>The Genome Sequence of Capsaspora owczarzaki ATCC 30864.</title>
        <authorList>
            <person name="Russ C."/>
            <person name="Cuomo C."/>
            <person name="Burger G."/>
            <person name="Gray M.W."/>
            <person name="Holland P.W.H."/>
            <person name="King N."/>
            <person name="Lang F.B.F."/>
            <person name="Roger A.J."/>
            <person name="Ruiz-Trillo I."/>
            <person name="Young S.K."/>
            <person name="Zeng Q."/>
            <person name="Gargeya S."/>
            <person name="Alvarado L."/>
            <person name="Berlin A."/>
            <person name="Chapman S.B."/>
            <person name="Chen Z."/>
            <person name="Freedman E."/>
            <person name="Gellesch M."/>
            <person name="Goldberg J."/>
            <person name="Griggs A."/>
            <person name="Gujja S."/>
            <person name="Heilman E."/>
            <person name="Heiman D."/>
            <person name="Howarth C."/>
            <person name="Mehta T."/>
            <person name="Neiman D."/>
            <person name="Pearson M."/>
            <person name="Roberts A."/>
            <person name="Saif S."/>
            <person name="Shea T."/>
            <person name="Shenoy N."/>
            <person name="Sisk P."/>
            <person name="Stolte C."/>
            <person name="Sykes S."/>
            <person name="White J."/>
            <person name="Yandava C."/>
            <person name="Haas B."/>
            <person name="Nusbaum C."/>
            <person name="Birren B."/>
        </authorList>
    </citation>
    <scope>NUCLEOTIDE SEQUENCE</scope>
    <source>
        <strain evidence="8">ATCC 30864</strain>
    </source>
</reference>
<evidence type="ECO:0000259" key="5">
    <source>
        <dbReference type="Pfam" id="PF09762"/>
    </source>
</evidence>
<keyword evidence="8" id="KW-1185">Reference proteome</keyword>
<feature type="domain" description="CCDC93 coiled-coil" evidence="5">
    <location>
        <begin position="183"/>
        <end position="627"/>
    </location>
</feature>
<dbReference type="PANTHER" id="PTHR16441">
    <property type="entry name" value="FIDIPIDINE"/>
    <property type="match status" value="1"/>
</dbReference>
<evidence type="ECO:0000256" key="2">
    <source>
        <dbReference type="ARBA" id="ARBA00023054"/>
    </source>
</evidence>
<feature type="compositionally biased region" description="Basic residues" evidence="4">
    <location>
        <begin position="183"/>
        <end position="194"/>
    </location>
</feature>
<proteinExistence type="inferred from homology"/>
<evidence type="ECO:0000259" key="6">
    <source>
        <dbReference type="Pfam" id="PF21673"/>
    </source>
</evidence>
<sequence>MSVFASVKRTGVKAQQLDAEGNLVEVETREDEEQAVKYEQIIELLLAAGYFRARISGLSQFDKVVGGMVWSITASNVDIDIDLTLPSVNACAPLSEKIVTALTKMKCPSRIDPHQIQGLDCIHLFPVFQWLVKKVIETREEMGDYIRNFAVAQFSKENSTPQDEEIDSRMNVTTATVANVKRAYKPQRRYRRPAGARAASHISQSRDPDEESDRVHTTLLEYGQRYKLSRAAQEKASKKGIDDKIPAGLAGQQKEKDDGVDDAEEEERRVRALMAAMSATEGREGAVSSSALGGMIGMQSDEIRQLVNEYNEKQAGLGAGGDARGGGAQNHKRLIASLEKQIALMDKRHAEIKELYDRLSGKYNATQAELDAVLAHNAKIDAELAKFEAMQTPENSAVLARLSSLVTLNESLKKQETDFRASCKEEVARLQEAIEKLKAGEAGGDDEEKERLRLINEQFEADKDRLQKIRVLLGKKNRDIAAITRLIDEIPSRSELTQYQKRFVELYNQVAAKLTETKQYYTLYNTLDDTKLYMSKELSLLNSIHDSFERAMATAQNKEQFLTQFENIVTGVKANLEKVDKRRDNEKAKRDKLNDEYLELVDKQRLYYKTVKEFQEECRKNENLLAQFEAA</sequence>
<keyword evidence="2 3" id="KW-0175">Coiled coil</keyword>
<dbReference type="Pfam" id="PF09762">
    <property type="entry name" value="CCDC93_CC"/>
    <property type="match status" value="1"/>
</dbReference>
<evidence type="ECO:0000256" key="4">
    <source>
        <dbReference type="SAM" id="MobiDB-lite"/>
    </source>
</evidence>
<dbReference type="PhylomeDB" id="A0A0D2VJJ9"/>
<feature type="region of interest" description="Disordered" evidence="4">
    <location>
        <begin position="183"/>
        <end position="214"/>
    </location>
</feature>
<feature type="domain" description="CCDC93 N-terminal" evidence="6">
    <location>
        <begin position="33"/>
        <end position="137"/>
    </location>
</feature>
<feature type="coiled-coil region" evidence="3">
    <location>
        <begin position="420"/>
        <end position="469"/>
    </location>
</feature>
<dbReference type="EMBL" id="KE346361">
    <property type="protein sequence ID" value="KJE90137.1"/>
    <property type="molecule type" value="Genomic_DNA"/>
</dbReference>
<gene>
    <name evidence="7" type="ORF">CAOG_001486</name>
</gene>